<comment type="caution">
    <text evidence="1">The sequence shown here is derived from an EMBL/GenBank/DDBJ whole genome shotgun (WGS) entry which is preliminary data.</text>
</comment>
<protein>
    <submittedName>
        <fullName evidence="1">Uncharacterized protein</fullName>
    </submittedName>
</protein>
<reference evidence="1 2" key="1">
    <citation type="submission" date="2018-05" db="EMBL/GenBank/DDBJ databases">
        <title>Leucothrix arctica sp. nov., isolated from Arctic seawater.</title>
        <authorList>
            <person name="Choi A."/>
            <person name="Baek K."/>
        </authorList>
    </citation>
    <scope>NUCLEOTIDE SEQUENCE [LARGE SCALE GENOMIC DNA]</scope>
    <source>
        <strain evidence="1 2">JCM 18388</strain>
    </source>
</reference>
<accession>A0A317C294</accession>
<sequence length="100" mass="11428">MTFYIDAWLDRPQPFVQVKNKNNQQIVASFEGNELSRALEYGDICLSDFSDPRVETQMELVKSLLLLRCCEDISKEITEIYGAAMTSSLRGGNRNRLGDY</sequence>
<proteinExistence type="predicted"/>
<gene>
    <name evidence="1" type="ORF">DKW60_20205</name>
</gene>
<dbReference type="EMBL" id="QGKM01000079">
    <property type="protein sequence ID" value="PWQ92658.1"/>
    <property type="molecule type" value="Genomic_DNA"/>
</dbReference>
<evidence type="ECO:0000313" key="2">
    <source>
        <dbReference type="Proteomes" id="UP000245539"/>
    </source>
</evidence>
<organism evidence="1 2">
    <name type="scientific">Leucothrix pacifica</name>
    <dbReference type="NCBI Taxonomy" id="1247513"/>
    <lineage>
        <taxon>Bacteria</taxon>
        <taxon>Pseudomonadati</taxon>
        <taxon>Pseudomonadota</taxon>
        <taxon>Gammaproteobacteria</taxon>
        <taxon>Thiotrichales</taxon>
        <taxon>Thiotrichaceae</taxon>
        <taxon>Leucothrix</taxon>
    </lineage>
</organism>
<dbReference type="AlphaFoldDB" id="A0A317C294"/>
<dbReference type="OrthoDB" id="6400925at2"/>
<keyword evidence="2" id="KW-1185">Reference proteome</keyword>
<evidence type="ECO:0000313" key="1">
    <source>
        <dbReference type="EMBL" id="PWQ92658.1"/>
    </source>
</evidence>
<name>A0A317C294_9GAMM</name>
<dbReference type="Proteomes" id="UP000245539">
    <property type="component" value="Unassembled WGS sequence"/>
</dbReference>
<dbReference type="RefSeq" id="WP_109839474.1">
    <property type="nucleotide sequence ID" value="NZ_QGKM01000079.1"/>
</dbReference>